<dbReference type="Gene3D" id="2.70.70.10">
    <property type="entry name" value="Glucose Permease (Domain IIA)"/>
    <property type="match status" value="1"/>
</dbReference>
<evidence type="ECO:0000259" key="3">
    <source>
        <dbReference type="PROSITE" id="PS51782"/>
    </source>
</evidence>
<feature type="domain" description="LysM" evidence="3">
    <location>
        <begin position="1"/>
        <end position="41"/>
    </location>
</feature>
<gene>
    <name evidence="4" type="ORF">DSYM_17180</name>
</gene>
<proteinExistence type="inferred from homology"/>
<evidence type="ECO:0000256" key="1">
    <source>
        <dbReference type="ARBA" id="ARBA00038420"/>
    </source>
</evidence>
<reference evidence="4" key="1">
    <citation type="journal article" name="DNA Res.">
        <title>The physiological potential of anammox bacteria as revealed by their core genome structure.</title>
        <authorList>
            <person name="Okubo T."/>
            <person name="Toyoda A."/>
            <person name="Fukuhara K."/>
            <person name="Uchiyama I."/>
            <person name="Harigaya Y."/>
            <person name="Kuroiwa M."/>
            <person name="Suzuki T."/>
            <person name="Murakami Y."/>
            <person name="Suwa Y."/>
            <person name="Takami H."/>
        </authorList>
    </citation>
    <scope>NUCLEOTIDE SEQUENCE</scope>
    <source>
        <strain evidence="4">317325-3</strain>
    </source>
</reference>
<name>A0A809R068_9PROT</name>
<dbReference type="PROSITE" id="PS51782">
    <property type="entry name" value="LYSM"/>
    <property type="match status" value="1"/>
</dbReference>
<dbReference type="GO" id="GO:0009279">
    <property type="term" value="C:cell outer membrane"/>
    <property type="evidence" value="ECO:0007669"/>
    <property type="project" value="TreeGrafter"/>
</dbReference>
<dbReference type="AlphaFoldDB" id="A0A809R068"/>
<dbReference type="InterPro" id="IPR011055">
    <property type="entry name" value="Dup_hybrid_motif"/>
</dbReference>
<sequence>MKRGETLYSIALEHGQSYRDVAAWNSIDNPNMIRVGQQLRVAPPEGTAVVRPITGPSQVESRPLTPSAPSSTDTVKREPKGGKQPYTEQAMAAAQKQGEAFLPTAPAKTEPKPPEPGNGGELSWAWPSSGKIIAGYVEGGNKGIDIEGRIGDPVQAAEAGKVTYAGSGIRGYGNLLIVQHANSISSVYAHNSKLLAKEGQQVGKGQKIAELGNSDTDQAKLHFEIRHQGKPLDPIKLLPPR</sequence>
<evidence type="ECO:0000313" key="4">
    <source>
        <dbReference type="EMBL" id="BBO21019.1"/>
    </source>
</evidence>
<dbReference type="GO" id="GO:0004222">
    <property type="term" value="F:metalloendopeptidase activity"/>
    <property type="evidence" value="ECO:0007669"/>
    <property type="project" value="TreeGrafter"/>
</dbReference>
<dbReference type="CDD" id="cd00118">
    <property type="entry name" value="LysM"/>
    <property type="match status" value="1"/>
</dbReference>
<dbReference type="Pfam" id="PF01476">
    <property type="entry name" value="LysM"/>
    <property type="match status" value="1"/>
</dbReference>
<evidence type="ECO:0000313" key="5">
    <source>
        <dbReference type="Proteomes" id="UP000662914"/>
    </source>
</evidence>
<dbReference type="KEGG" id="ddz:DSYM_17180"/>
<evidence type="ECO:0000256" key="2">
    <source>
        <dbReference type="SAM" id="MobiDB-lite"/>
    </source>
</evidence>
<dbReference type="InterPro" id="IPR050570">
    <property type="entry name" value="Cell_wall_metabolism_enzyme"/>
</dbReference>
<dbReference type="GO" id="GO:0032153">
    <property type="term" value="C:cell division site"/>
    <property type="evidence" value="ECO:0007669"/>
    <property type="project" value="TreeGrafter"/>
</dbReference>
<dbReference type="Gene3D" id="3.10.350.10">
    <property type="entry name" value="LysM domain"/>
    <property type="match status" value="1"/>
</dbReference>
<dbReference type="Pfam" id="PF01551">
    <property type="entry name" value="Peptidase_M23"/>
    <property type="match status" value="1"/>
</dbReference>
<organism evidence="4 5">
    <name type="scientific">Candidatus Desulfobacillus denitrificans</name>
    <dbReference type="NCBI Taxonomy" id="2608985"/>
    <lineage>
        <taxon>Bacteria</taxon>
        <taxon>Pseudomonadati</taxon>
        <taxon>Pseudomonadota</taxon>
        <taxon>Betaproteobacteria</taxon>
        <taxon>Candidatus Desulfobacillus</taxon>
    </lineage>
</organism>
<feature type="region of interest" description="Disordered" evidence="2">
    <location>
        <begin position="46"/>
        <end position="88"/>
    </location>
</feature>
<dbReference type="InterPro" id="IPR016047">
    <property type="entry name" value="M23ase_b-sheet_dom"/>
</dbReference>
<dbReference type="InterPro" id="IPR036779">
    <property type="entry name" value="LysM_dom_sf"/>
</dbReference>
<dbReference type="SMART" id="SM00257">
    <property type="entry name" value="LysM"/>
    <property type="match status" value="1"/>
</dbReference>
<dbReference type="SUPFAM" id="SSF51261">
    <property type="entry name" value="Duplicated hybrid motif"/>
    <property type="match status" value="1"/>
</dbReference>
<dbReference type="PANTHER" id="PTHR21666:SF263">
    <property type="entry name" value="MUREIN HYDROLASE ACTIVATOR NLPD"/>
    <property type="match status" value="1"/>
</dbReference>
<dbReference type="Proteomes" id="UP000662914">
    <property type="component" value="Chromosome"/>
</dbReference>
<protein>
    <submittedName>
        <fullName evidence="4">Peptidase M23</fullName>
    </submittedName>
</protein>
<dbReference type="EMBL" id="AP021857">
    <property type="protein sequence ID" value="BBO21019.1"/>
    <property type="molecule type" value="Genomic_DNA"/>
</dbReference>
<dbReference type="CDD" id="cd12797">
    <property type="entry name" value="M23_peptidase"/>
    <property type="match status" value="1"/>
</dbReference>
<feature type="region of interest" description="Disordered" evidence="2">
    <location>
        <begin position="104"/>
        <end position="124"/>
    </location>
</feature>
<comment type="similarity">
    <text evidence="1">Belongs to the E.coli NlpD/Haemophilus LppB family.</text>
</comment>
<dbReference type="PANTHER" id="PTHR21666">
    <property type="entry name" value="PEPTIDASE-RELATED"/>
    <property type="match status" value="1"/>
</dbReference>
<accession>A0A809R068</accession>
<dbReference type="InterPro" id="IPR018392">
    <property type="entry name" value="LysM"/>
</dbReference>